<comment type="caution">
    <text evidence="9">The sequence shown here is derived from an EMBL/GenBank/DDBJ whole genome shotgun (WGS) entry which is preliminary data.</text>
</comment>
<evidence type="ECO:0000256" key="2">
    <source>
        <dbReference type="ARBA" id="ARBA00006771"/>
    </source>
</evidence>
<evidence type="ECO:0000256" key="6">
    <source>
        <dbReference type="ARBA" id="ARBA00023128"/>
    </source>
</evidence>
<dbReference type="Pfam" id="PF15884">
    <property type="entry name" value="QIL1"/>
    <property type="match status" value="1"/>
</dbReference>
<reference evidence="9 10" key="1">
    <citation type="submission" date="2023-09" db="EMBL/GenBank/DDBJ databases">
        <title>Genomes of two closely related lineages of the louse Polyplax serrata with different host specificities.</title>
        <authorList>
            <person name="Martinu J."/>
            <person name="Tarabai H."/>
            <person name="Stefka J."/>
            <person name="Hypsa V."/>
        </authorList>
    </citation>
    <scope>NUCLEOTIDE SEQUENCE [LARGE SCALE GENOMIC DNA]</scope>
    <source>
        <strain evidence="9">98ZLc_SE</strain>
    </source>
</reference>
<comment type="similarity">
    <text evidence="2 8">Belongs to the MICOS complex subunit Mic13 family.</text>
</comment>
<keyword evidence="7" id="KW-0472">Membrane</keyword>
<dbReference type="InterPro" id="IPR026769">
    <property type="entry name" value="Mic13"/>
</dbReference>
<evidence type="ECO:0000256" key="7">
    <source>
        <dbReference type="ARBA" id="ARBA00023136"/>
    </source>
</evidence>
<evidence type="ECO:0000313" key="10">
    <source>
        <dbReference type="Proteomes" id="UP001359485"/>
    </source>
</evidence>
<keyword evidence="4 8" id="KW-0999">Mitochondrion inner membrane</keyword>
<evidence type="ECO:0000256" key="4">
    <source>
        <dbReference type="ARBA" id="ARBA00022792"/>
    </source>
</evidence>
<evidence type="ECO:0000256" key="1">
    <source>
        <dbReference type="ARBA" id="ARBA00004434"/>
    </source>
</evidence>
<comment type="subunit">
    <text evidence="8">Component of the mitochondrial contact site and cristae organizing system (MICOS) complex.</text>
</comment>
<keyword evidence="3" id="KW-0812">Transmembrane</keyword>
<evidence type="ECO:0000256" key="5">
    <source>
        <dbReference type="ARBA" id="ARBA00022989"/>
    </source>
</evidence>
<dbReference type="PANTHER" id="PTHR31816:SF3">
    <property type="entry name" value="MICOS COMPLEX SUBUNIT MIC13"/>
    <property type="match status" value="1"/>
</dbReference>
<evidence type="ECO:0000313" key="9">
    <source>
        <dbReference type="EMBL" id="KAK6617523.1"/>
    </source>
</evidence>
<keyword evidence="10" id="KW-1185">Reference proteome</keyword>
<dbReference type="PANTHER" id="PTHR31816">
    <property type="entry name" value="MICOS COMPLEX SUBUNIT MIC13"/>
    <property type="match status" value="1"/>
</dbReference>
<dbReference type="Proteomes" id="UP001359485">
    <property type="component" value="Unassembled WGS sequence"/>
</dbReference>
<protein>
    <recommendedName>
        <fullName evidence="8">MICOS complex subunit MIC13</fullName>
    </recommendedName>
</protein>
<keyword evidence="5" id="KW-1133">Transmembrane helix</keyword>
<name>A0ABR1AE32_POLSC</name>
<comment type="function">
    <text evidence="8">Component of the MICOS complex, a large protein complex of the mitochondrial inner membrane that plays crucial roles in the maintenance of crista junctions, inner membrane architecture, and formation of contact sites to the outer membrane.</text>
</comment>
<evidence type="ECO:0000256" key="3">
    <source>
        <dbReference type="ARBA" id="ARBA00022692"/>
    </source>
</evidence>
<sequence>MSSAVYLTIDKGVWKDSETTTALYEDIKNKVTPLVEPIAEQVPFTLPQLPRTGDVVSTAKTAWNKGVMASCLFLVELPELTWEYAKKGTIYTYNKINEEIQSLNAIDKDKSNESKI</sequence>
<proteinExistence type="inferred from homology"/>
<organism evidence="9 10">
    <name type="scientific">Polyplax serrata</name>
    <name type="common">Common mouse louse</name>
    <dbReference type="NCBI Taxonomy" id="468196"/>
    <lineage>
        <taxon>Eukaryota</taxon>
        <taxon>Metazoa</taxon>
        <taxon>Ecdysozoa</taxon>
        <taxon>Arthropoda</taxon>
        <taxon>Hexapoda</taxon>
        <taxon>Insecta</taxon>
        <taxon>Pterygota</taxon>
        <taxon>Neoptera</taxon>
        <taxon>Paraneoptera</taxon>
        <taxon>Psocodea</taxon>
        <taxon>Troctomorpha</taxon>
        <taxon>Phthiraptera</taxon>
        <taxon>Anoplura</taxon>
        <taxon>Polyplacidae</taxon>
        <taxon>Polyplax</taxon>
    </lineage>
</organism>
<keyword evidence="6 8" id="KW-0496">Mitochondrion</keyword>
<accession>A0ABR1AE32</accession>
<comment type="subcellular location">
    <subcellularLocation>
        <location evidence="1 8">Mitochondrion inner membrane</location>
        <topology evidence="1 8">Single-pass membrane protein</topology>
    </subcellularLocation>
</comment>
<dbReference type="EMBL" id="JAWJWF010000051">
    <property type="protein sequence ID" value="KAK6617523.1"/>
    <property type="molecule type" value="Genomic_DNA"/>
</dbReference>
<evidence type="ECO:0000256" key="8">
    <source>
        <dbReference type="RuleBase" id="RU363009"/>
    </source>
</evidence>
<gene>
    <name evidence="9" type="ORF">RUM44_005111</name>
</gene>